<dbReference type="GO" id="GO:0000460">
    <property type="term" value="P:maturation of 5.8S rRNA"/>
    <property type="evidence" value="ECO:0007669"/>
    <property type="project" value="TreeGrafter"/>
</dbReference>
<feature type="compositionally biased region" description="Basic and acidic residues" evidence="1">
    <location>
        <begin position="283"/>
        <end position="305"/>
    </location>
</feature>
<dbReference type="OrthoDB" id="10263222at2759"/>
<dbReference type="GO" id="GO:0004519">
    <property type="term" value="F:endonuclease activity"/>
    <property type="evidence" value="ECO:0007669"/>
    <property type="project" value="InterPro"/>
</dbReference>
<dbReference type="STRING" id="1081109.A0A162INI5"/>
<evidence type="ECO:0000256" key="1">
    <source>
        <dbReference type="SAM" id="MobiDB-lite"/>
    </source>
</evidence>
<keyword evidence="3" id="KW-1185">Reference proteome</keyword>
<comment type="caution">
    <text evidence="2">The sequence shown here is derived from an EMBL/GenBank/DDBJ whole genome shotgun (WGS) entry which is preliminary data.</text>
</comment>
<dbReference type="Proteomes" id="UP000078544">
    <property type="component" value="Unassembled WGS sequence"/>
</dbReference>
<sequence>MVQYIPTPWRDHKELLLVRHQFYGTSANADDDDNDNAAPLQSRQSPPPPPPPSSRRQHLASPDDEADKQLREQRRQAVERVSMWMRRGHCPHMVESTALLVAAILSDAGEMGARYAVRAAYSAAFSRFVTGLADGHQEKQRKQSMYSVAKTIGLPATFVELRHQATHEQLPSLARLRPAAHKALDWIWNYYWKHLDVNEAARRLEPCKAVIMGHLRGGSDDDMRMMQTVSALDAFDVDLVLAAIGQVQESLPGNQAYLRCLRLSKEVIKRRQDRHARNQAAEVNEKQEVDDSHDDGSAESSKKDEMDTEEDNSQIDGDVS</sequence>
<dbReference type="PANTHER" id="PTHR15002:SF0">
    <property type="entry name" value="RIBOSOMAL BIOGENESIS PROTEIN LAS1L"/>
    <property type="match status" value="1"/>
</dbReference>
<dbReference type="InterPro" id="IPR007174">
    <property type="entry name" value="Las1"/>
</dbReference>
<evidence type="ECO:0000313" key="3">
    <source>
        <dbReference type="Proteomes" id="UP000078544"/>
    </source>
</evidence>
<proteinExistence type="predicted"/>
<dbReference type="GO" id="GO:0000470">
    <property type="term" value="P:maturation of LSU-rRNA"/>
    <property type="evidence" value="ECO:0007669"/>
    <property type="project" value="TreeGrafter"/>
</dbReference>
<dbReference type="GO" id="GO:0030687">
    <property type="term" value="C:preribosome, large subunit precursor"/>
    <property type="evidence" value="ECO:0007669"/>
    <property type="project" value="TreeGrafter"/>
</dbReference>
<feature type="compositionally biased region" description="Acidic residues" evidence="1">
    <location>
        <begin position="306"/>
        <end position="320"/>
    </location>
</feature>
<dbReference type="EMBL" id="AZGY01000007">
    <property type="protein sequence ID" value="KZZ96512.1"/>
    <property type="molecule type" value="Genomic_DNA"/>
</dbReference>
<accession>A0A162INI5</accession>
<gene>
    <name evidence="2" type="ORF">AAL_03741</name>
</gene>
<dbReference type="AlphaFoldDB" id="A0A162INI5"/>
<name>A0A162INI5_9HYPO</name>
<evidence type="ECO:0000313" key="2">
    <source>
        <dbReference type="EMBL" id="KZZ96512.1"/>
    </source>
</evidence>
<dbReference type="Pfam" id="PF04031">
    <property type="entry name" value="Las1"/>
    <property type="match status" value="1"/>
</dbReference>
<feature type="region of interest" description="Disordered" evidence="1">
    <location>
        <begin position="26"/>
        <end position="75"/>
    </location>
</feature>
<organism evidence="2 3">
    <name type="scientific">Moelleriella libera RCEF 2490</name>
    <dbReference type="NCBI Taxonomy" id="1081109"/>
    <lineage>
        <taxon>Eukaryota</taxon>
        <taxon>Fungi</taxon>
        <taxon>Dikarya</taxon>
        <taxon>Ascomycota</taxon>
        <taxon>Pezizomycotina</taxon>
        <taxon>Sordariomycetes</taxon>
        <taxon>Hypocreomycetidae</taxon>
        <taxon>Hypocreales</taxon>
        <taxon>Clavicipitaceae</taxon>
        <taxon>Moelleriella</taxon>
    </lineage>
</organism>
<reference evidence="2 3" key="1">
    <citation type="journal article" date="2016" name="Genome Biol. Evol.">
        <title>Divergent and convergent evolution of fungal pathogenicity.</title>
        <authorList>
            <person name="Shang Y."/>
            <person name="Xiao G."/>
            <person name="Zheng P."/>
            <person name="Cen K."/>
            <person name="Zhan S."/>
            <person name="Wang C."/>
        </authorList>
    </citation>
    <scope>NUCLEOTIDE SEQUENCE [LARGE SCALE GENOMIC DNA]</scope>
    <source>
        <strain evidence="2 3">RCEF 2490</strain>
    </source>
</reference>
<protein>
    <submittedName>
        <fullName evidence="2">Las1-like protein</fullName>
    </submittedName>
</protein>
<dbReference type="GO" id="GO:0090730">
    <property type="term" value="C:Las1 complex"/>
    <property type="evidence" value="ECO:0007669"/>
    <property type="project" value="InterPro"/>
</dbReference>
<dbReference type="PANTHER" id="PTHR15002">
    <property type="entry name" value="RIBOSOMAL BIOGENESIS PROTEIN LAS1L"/>
    <property type="match status" value="1"/>
</dbReference>
<feature type="region of interest" description="Disordered" evidence="1">
    <location>
        <begin position="272"/>
        <end position="320"/>
    </location>
</feature>